<accession>A0A8X6MVR8</accession>
<dbReference type="EMBL" id="BMAW01002804">
    <property type="protein sequence ID" value="GFS80427.1"/>
    <property type="molecule type" value="Genomic_DNA"/>
</dbReference>
<evidence type="ECO:0000313" key="1">
    <source>
        <dbReference type="EMBL" id="GFS80427.1"/>
    </source>
</evidence>
<gene>
    <name evidence="1" type="ORF">NPIL_122051</name>
</gene>
<evidence type="ECO:0000313" key="2">
    <source>
        <dbReference type="Proteomes" id="UP000887013"/>
    </source>
</evidence>
<keyword evidence="2" id="KW-1185">Reference proteome</keyword>
<dbReference type="Proteomes" id="UP000887013">
    <property type="component" value="Unassembled WGS sequence"/>
</dbReference>
<organism evidence="1 2">
    <name type="scientific">Nephila pilipes</name>
    <name type="common">Giant wood spider</name>
    <name type="synonym">Nephila maculata</name>
    <dbReference type="NCBI Taxonomy" id="299642"/>
    <lineage>
        <taxon>Eukaryota</taxon>
        <taxon>Metazoa</taxon>
        <taxon>Ecdysozoa</taxon>
        <taxon>Arthropoda</taxon>
        <taxon>Chelicerata</taxon>
        <taxon>Arachnida</taxon>
        <taxon>Araneae</taxon>
        <taxon>Araneomorphae</taxon>
        <taxon>Entelegynae</taxon>
        <taxon>Araneoidea</taxon>
        <taxon>Nephilidae</taxon>
        <taxon>Nephila</taxon>
    </lineage>
</organism>
<reference evidence="1" key="1">
    <citation type="submission" date="2020-08" db="EMBL/GenBank/DDBJ databases">
        <title>Multicomponent nature underlies the extraordinary mechanical properties of spider dragline silk.</title>
        <authorList>
            <person name="Kono N."/>
            <person name="Nakamura H."/>
            <person name="Mori M."/>
            <person name="Yoshida Y."/>
            <person name="Ohtoshi R."/>
            <person name="Malay A.D."/>
            <person name="Moran D.A.P."/>
            <person name="Tomita M."/>
            <person name="Numata K."/>
            <person name="Arakawa K."/>
        </authorList>
    </citation>
    <scope>NUCLEOTIDE SEQUENCE</scope>
</reference>
<protein>
    <submittedName>
        <fullName evidence="1">Uncharacterized protein</fullName>
    </submittedName>
</protein>
<name>A0A8X6MVR8_NEPPI</name>
<proteinExistence type="predicted"/>
<sequence>MLTGTGDFDSAWVFLHKKNKGIYTGDVRQHGDRCLYEENPEEKHLLLREDTAACLFTERIEQFPGYEIAAFETKLGWTLMGRFKSKYKKIDGSLSVLSLPLHVSNVKLSDIWQLDVIGILNEDNKTKSILEEET</sequence>
<comment type="caution">
    <text evidence="1">The sequence shown here is derived from an EMBL/GenBank/DDBJ whole genome shotgun (WGS) entry which is preliminary data.</text>
</comment>
<dbReference type="AlphaFoldDB" id="A0A8X6MVR8"/>